<comment type="caution">
    <text evidence="1">The sequence shown here is derived from an EMBL/GenBank/DDBJ whole genome shotgun (WGS) entry which is preliminary data.</text>
</comment>
<name>A0A8S1JB91_9CHLO</name>
<gene>
    <name evidence="1" type="ORF">OSTQU699_LOCUS8749</name>
</gene>
<keyword evidence="2" id="KW-1185">Reference proteome</keyword>
<dbReference type="Proteomes" id="UP000708148">
    <property type="component" value="Unassembled WGS sequence"/>
</dbReference>
<protein>
    <submittedName>
        <fullName evidence="1">Uncharacterized protein</fullName>
    </submittedName>
</protein>
<organism evidence="1 2">
    <name type="scientific">Ostreobium quekettii</name>
    <dbReference type="NCBI Taxonomy" id="121088"/>
    <lineage>
        <taxon>Eukaryota</taxon>
        <taxon>Viridiplantae</taxon>
        <taxon>Chlorophyta</taxon>
        <taxon>core chlorophytes</taxon>
        <taxon>Ulvophyceae</taxon>
        <taxon>TCBD clade</taxon>
        <taxon>Bryopsidales</taxon>
        <taxon>Ostreobineae</taxon>
        <taxon>Ostreobiaceae</taxon>
        <taxon>Ostreobium</taxon>
    </lineage>
</organism>
<evidence type="ECO:0000313" key="1">
    <source>
        <dbReference type="EMBL" id="CAD7703392.1"/>
    </source>
</evidence>
<dbReference type="EMBL" id="CAJHUC010002205">
    <property type="protein sequence ID" value="CAD7703392.1"/>
    <property type="molecule type" value="Genomic_DNA"/>
</dbReference>
<dbReference type="AlphaFoldDB" id="A0A8S1JB91"/>
<reference evidence="1" key="1">
    <citation type="submission" date="2020-12" db="EMBL/GenBank/DDBJ databases">
        <authorList>
            <person name="Iha C."/>
        </authorList>
    </citation>
    <scope>NUCLEOTIDE SEQUENCE</scope>
</reference>
<sequence>MGMGVQILIPNLYPGLAHACMKDSCGGCDNICHRYGLSVDINEFRKVGSDSGSCGDLASGVYTGCLMRKKTTVRLAIQFQAMRIAAGVNDVNNGIQASLWKSAIRCAQSALVPQCMC</sequence>
<accession>A0A8S1JB91</accession>
<proteinExistence type="predicted"/>
<evidence type="ECO:0000313" key="2">
    <source>
        <dbReference type="Proteomes" id="UP000708148"/>
    </source>
</evidence>